<dbReference type="EMBL" id="JANUCT010000008">
    <property type="protein sequence ID" value="MCS3903400.1"/>
    <property type="molecule type" value="Genomic_DNA"/>
</dbReference>
<dbReference type="AlphaFoldDB" id="A0AAE3L1D0"/>
<accession>A0AAE3L1D0</accession>
<dbReference type="Proteomes" id="UP001204445">
    <property type="component" value="Unassembled WGS sequence"/>
</dbReference>
<evidence type="ECO:0000256" key="2">
    <source>
        <dbReference type="ARBA" id="ARBA00022729"/>
    </source>
</evidence>
<dbReference type="InterPro" id="IPR032831">
    <property type="entry name" value="LptM_cons"/>
</dbReference>
<gene>
    <name evidence="7" type="ORF">J2T55_001421</name>
</gene>
<name>A0AAE3L1D0_9GAMM</name>
<evidence type="ECO:0000256" key="1">
    <source>
        <dbReference type="ARBA" id="ARBA00004459"/>
    </source>
</evidence>
<keyword evidence="5" id="KW-0998">Cell outer membrane</keyword>
<keyword evidence="2" id="KW-0732">Signal</keyword>
<proteinExistence type="predicted"/>
<dbReference type="GO" id="GO:0009279">
    <property type="term" value="C:cell outer membrane"/>
    <property type="evidence" value="ECO:0007669"/>
    <property type="project" value="UniProtKB-SubCell"/>
</dbReference>
<evidence type="ECO:0000256" key="4">
    <source>
        <dbReference type="ARBA" id="ARBA00023139"/>
    </source>
</evidence>
<keyword evidence="4" id="KW-0564">Palmitate</keyword>
<comment type="subcellular location">
    <subcellularLocation>
        <location evidence="1">Cell outer membrane</location>
        <topology evidence="1">Lipid-anchor</topology>
    </subcellularLocation>
</comment>
<evidence type="ECO:0000256" key="3">
    <source>
        <dbReference type="ARBA" id="ARBA00023136"/>
    </source>
</evidence>
<dbReference type="RefSeq" id="WP_259055135.1">
    <property type="nucleotide sequence ID" value="NZ_JANUCT010000008.1"/>
</dbReference>
<comment type="caution">
    <text evidence="7">The sequence shown here is derived from an EMBL/GenBank/DDBJ whole genome shotgun (WGS) entry which is preliminary data.</text>
</comment>
<dbReference type="NCBIfam" id="NF047847">
    <property type="entry name" value="SS_mature_LptM"/>
    <property type="match status" value="1"/>
</dbReference>
<sequence length="44" mass="4695">MPRRYIACLSILGLLVALAGCGQKGPLYMPEETPDSQSGDQAED</sequence>
<keyword evidence="8" id="KW-1185">Reference proteome</keyword>
<protein>
    <submittedName>
        <fullName evidence="7">Small lipoprotein YifL</fullName>
    </submittedName>
</protein>
<organism evidence="7 8">
    <name type="scientific">Methylohalomonas lacus</name>
    <dbReference type="NCBI Taxonomy" id="398773"/>
    <lineage>
        <taxon>Bacteria</taxon>
        <taxon>Pseudomonadati</taxon>
        <taxon>Pseudomonadota</taxon>
        <taxon>Gammaproteobacteria</taxon>
        <taxon>Methylohalomonadales</taxon>
        <taxon>Methylohalomonadaceae</taxon>
        <taxon>Methylohalomonas</taxon>
    </lineage>
</organism>
<evidence type="ECO:0000313" key="8">
    <source>
        <dbReference type="Proteomes" id="UP001204445"/>
    </source>
</evidence>
<keyword evidence="3" id="KW-0472">Membrane</keyword>
<evidence type="ECO:0000256" key="6">
    <source>
        <dbReference type="ARBA" id="ARBA00023288"/>
    </source>
</evidence>
<keyword evidence="6 7" id="KW-0449">Lipoprotein</keyword>
<dbReference type="PROSITE" id="PS51257">
    <property type="entry name" value="PROKAR_LIPOPROTEIN"/>
    <property type="match status" value="1"/>
</dbReference>
<evidence type="ECO:0000313" key="7">
    <source>
        <dbReference type="EMBL" id="MCS3903400.1"/>
    </source>
</evidence>
<dbReference type="Pfam" id="PF13627">
    <property type="entry name" value="LptM_cons"/>
    <property type="match status" value="1"/>
</dbReference>
<evidence type="ECO:0000256" key="5">
    <source>
        <dbReference type="ARBA" id="ARBA00023237"/>
    </source>
</evidence>
<reference evidence="7" key="1">
    <citation type="submission" date="2022-08" db="EMBL/GenBank/DDBJ databases">
        <title>Genomic Encyclopedia of Type Strains, Phase III (KMG-III): the genomes of soil and plant-associated and newly described type strains.</title>
        <authorList>
            <person name="Whitman W."/>
        </authorList>
    </citation>
    <scope>NUCLEOTIDE SEQUENCE</scope>
    <source>
        <strain evidence="7">HMT 1</strain>
    </source>
</reference>